<dbReference type="STRING" id="1196095.GAPWK_1342"/>
<dbReference type="PANTHER" id="PTHR47307">
    <property type="entry name" value="GLUTATHIONE-REGULATED POTASSIUM-EFFLUX SYSTEM ANCILLARY PROTEIN KEFG"/>
    <property type="match status" value="1"/>
</dbReference>
<dbReference type="EMBL" id="QGLR01000009">
    <property type="protein sequence ID" value="PXZ07684.1"/>
    <property type="molecule type" value="Genomic_DNA"/>
</dbReference>
<protein>
    <submittedName>
        <fullName evidence="3">NAD(P)H oxidoreductase</fullName>
    </submittedName>
</protein>
<evidence type="ECO:0000313" key="3">
    <source>
        <dbReference type="EMBL" id="PXZ07684.1"/>
    </source>
</evidence>
<keyword evidence="1" id="KW-0560">Oxidoreductase</keyword>
<dbReference type="InterPro" id="IPR003680">
    <property type="entry name" value="Flavodoxin_fold"/>
</dbReference>
<reference evidence="3 4" key="1">
    <citation type="submission" date="2018-05" db="EMBL/GenBank/DDBJ databases">
        <title>Reference genomes for bee gut microbiota database.</title>
        <authorList>
            <person name="Ellegaard K.M."/>
        </authorList>
    </citation>
    <scope>NUCLEOTIDE SEQUENCE [LARGE SCALE GENOMIC DNA]</scope>
    <source>
        <strain evidence="3 4">ESL0182</strain>
    </source>
</reference>
<dbReference type="Pfam" id="PF02525">
    <property type="entry name" value="Flavodoxin_2"/>
    <property type="match status" value="1"/>
</dbReference>
<accession>A0A2V4EB67</accession>
<keyword evidence="4" id="KW-1185">Reference proteome</keyword>
<evidence type="ECO:0000259" key="2">
    <source>
        <dbReference type="Pfam" id="PF02525"/>
    </source>
</evidence>
<organism evidence="3 4">
    <name type="scientific">Gilliamella apicola</name>
    <dbReference type="NCBI Taxonomy" id="1196095"/>
    <lineage>
        <taxon>Bacteria</taxon>
        <taxon>Pseudomonadati</taxon>
        <taxon>Pseudomonadota</taxon>
        <taxon>Gammaproteobacteria</taxon>
        <taxon>Orbales</taxon>
        <taxon>Orbaceae</taxon>
        <taxon>Gilliamella</taxon>
    </lineage>
</organism>
<dbReference type="GO" id="GO:0003955">
    <property type="term" value="F:NAD(P)H dehydrogenase (quinone) activity"/>
    <property type="evidence" value="ECO:0007669"/>
    <property type="project" value="TreeGrafter"/>
</dbReference>
<dbReference type="PANTHER" id="PTHR47307:SF1">
    <property type="entry name" value="GLUTATHIONE-REGULATED POTASSIUM-EFFLUX SYSTEM ANCILLARY PROTEIN KEFG"/>
    <property type="match status" value="1"/>
</dbReference>
<name>A0A2V4EB67_9GAMM</name>
<dbReference type="OrthoDB" id="9798454at2"/>
<comment type="caution">
    <text evidence="3">The sequence shown here is derived from an EMBL/GenBank/DDBJ whole genome shotgun (WGS) entry which is preliminary data.</text>
</comment>
<feature type="domain" description="Flavodoxin-like fold" evidence="2">
    <location>
        <begin position="2"/>
        <end position="159"/>
    </location>
</feature>
<proteinExistence type="predicted"/>
<dbReference type="RefSeq" id="WP_110433417.1">
    <property type="nucleotide sequence ID" value="NZ_QGLR01000009.1"/>
</dbReference>
<dbReference type="GO" id="GO:0010181">
    <property type="term" value="F:FMN binding"/>
    <property type="evidence" value="ECO:0007669"/>
    <property type="project" value="TreeGrafter"/>
</dbReference>
<evidence type="ECO:0000313" key="4">
    <source>
        <dbReference type="Proteomes" id="UP000247932"/>
    </source>
</evidence>
<dbReference type="AlphaFoldDB" id="A0A2V4EB67"/>
<dbReference type="Gene3D" id="3.40.50.360">
    <property type="match status" value="1"/>
</dbReference>
<gene>
    <name evidence="3" type="ORF">DKK70_07530</name>
</gene>
<sequence>MKHTLVIVAHPDLSSSSVNRCWLDRLKQYKEQITIHDLYSCYPSYQIDTKFEQKLVENHQNLVIQFPIYWFNCPPLLKQWFDDVFTYGWAFGALGDKLKNKKVTLAVSAGIKKADYCQTGKYQSTLEEILKPFELIMNYVRADYQPIFAIYGANNEPDYPDKITLNEINKSADDYINWMKRLGMLI</sequence>
<dbReference type="GO" id="GO:0009055">
    <property type="term" value="F:electron transfer activity"/>
    <property type="evidence" value="ECO:0007669"/>
    <property type="project" value="TreeGrafter"/>
</dbReference>
<dbReference type="SUPFAM" id="SSF52218">
    <property type="entry name" value="Flavoproteins"/>
    <property type="match status" value="1"/>
</dbReference>
<evidence type="ECO:0000256" key="1">
    <source>
        <dbReference type="ARBA" id="ARBA00023002"/>
    </source>
</evidence>
<dbReference type="Proteomes" id="UP000247932">
    <property type="component" value="Unassembled WGS sequence"/>
</dbReference>
<dbReference type="InterPro" id="IPR046980">
    <property type="entry name" value="KefG/KefF"/>
</dbReference>
<dbReference type="InterPro" id="IPR029039">
    <property type="entry name" value="Flavoprotein-like_sf"/>
</dbReference>